<dbReference type="AlphaFoldDB" id="A0ABD2P1R0"/>
<gene>
    <name evidence="1" type="ORF">HHI36_018641</name>
</gene>
<dbReference type="EMBL" id="JABFTP020000165">
    <property type="protein sequence ID" value="KAL3284480.1"/>
    <property type="molecule type" value="Genomic_DNA"/>
</dbReference>
<proteinExistence type="predicted"/>
<organism evidence="1 2">
    <name type="scientific">Cryptolaemus montrouzieri</name>
    <dbReference type="NCBI Taxonomy" id="559131"/>
    <lineage>
        <taxon>Eukaryota</taxon>
        <taxon>Metazoa</taxon>
        <taxon>Ecdysozoa</taxon>
        <taxon>Arthropoda</taxon>
        <taxon>Hexapoda</taxon>
        <taxon>Insecta</taxon>
        <taxon>Pterygota</taxon>
        <taxon>Neoptera</taxon>
        <taxon>Endopterygota</taxon>
        <taxon>Coleoptera</taxon>
        <taxon>Polyphaga</taxon>
        <taxon>Cucujiformia</taxon>
        <taxon>Coccinelloidea</taxon>
        <taxon>Coccinellidae</taxon>
        <taxon>Scymninae</taxon>
        <taxon>Scymnini</taxon>
        <taxon>Cryptolaemus</taxon>
    </lineage>
</organism>
<comment type="caution">
    <text evidence="1">The sequence shown here is derived from an EMBL/GenBank/DDBJ whole genome shotgun (WGS) entry which is preliminary data.</text>
</comment>
<protein>
    <submittedName>
        <fullName evidence="1">Uncharacterized protein</fullName>
    </submittedName>
</protein>
<sequence length="113" mass="13853">MCDSYHHSMRAKVFFPPTNQKQQINKDHEGENTQEVKYNLKSLMHDSVRYIYQKRLDEKLIEEQFLPQQERYQHIIDSIHKAAREALGEYRKQKSYKIWWTEKIEQLVQEKNL</sequence>
<name>A0ABD2P1R0_9CUCU</name>
<evidence type="ECO:0000313" key="2">
    <source>
        <dbReference type="Proteomes" id="UP001516400"/>
    </source>
</evidence>
<evidence type="ECO:0000313" key="1">
    <source>
        <dbReference type="EMBL" id="KAL3284480.1"/>
    </source>
</evidence>
<accession>A0ABD2P1R0</accession>
<dbReference type="Proteomes" id="UP001516400">
    <property type="component" value="Unassembled WGS sequence"/>
</dbReference>
<keyword evidence="2" id="KW-1185">Reference proteome</keyword>
<reference evidence="1 2" key="1">
    <citation type="journal article" date="2021" name="BMC Biol.">
        <title>Horizontally acquired antibacterial genes associated with adaptive radiation of ladybird beetles.</title>
        <authorList>
            <person name="Li H.S."/>
            <person name="Tang X.F."/>
            <person name="Huang Y.H."/>
            <person name="Xu Z.Y."/>
            <person name="Chen M.L."/>
            <person name="Du X.Y."/>
            <person name="Qiu B.Y."/>
            <person name="Chen P.T."/>
            <person name="Zhang W."/>
            <person name="Slipinski A."/>
            <person name="Escalona H.E."/>
            <person name="Waterhouse R.M."/>
            <person name="Zwick A."/>
            <person name="Pang H."/>
        </authorList>
    </citation>
    <scope>NUCLEOTIDE SEQUENCE [LARGE SCALE GENOMIC DNA]</scope>
    <source>
        <strain evidence="1">SYSU2018</strain>
    </source>
</reference>